<dbReference type="RefSeq" id="WP_308957500.1">
    <property type="nucleotide sequence ID" value="NZ_JAVICY010000060.1"/>
</dbReference>
<feature type="transmembrane region" description="Helical" evidence="10">
    <location>
        <begin position="27"/>
        <end position="48"/>
    </location>
</feature>
<dbReference type="AlphaFoldDB" id="A0AAW8JR87"/>
<evidence type="ECO:0000256" key="2">
    <source>
        <dbReference type="ARBA" id="ARBA00022448"/>
    </source>
</evidence>
<dbReference type="EMBL" id="JAVIDA010000058">
    <property type="protein sequence ID" value="MDQ9073700.1"/>
    <property type="molecule type" value="Genomic_DNA"/>
</dbReference>
<sequence>MKNLKDIFSKDKLSDISWQKLNKAGPLLLIILILALCWKLASMFWWVVAPPQVMQFDQVALGSQQPQIPNISSFSLFAEQGAVAENDNIKLELQGVMISSPSRNSSAVIKVNETADRFVVGQKLDDSPYHLSEVYWDKVILKTDSGAVKELKFAGLATLNQNLADPNSTANAPVLPQSEASNINPNNSQNAIGHAIQSLQTDRDEYLKNMGVSTGGGQGYEVTDNTPAALKNKLGLRSGDRIISLNGQAVGQGQTDVQLLEQAKRDGKVKIEIKRGDQVMTIQQSL</sequence>
<dbReference type="PROSITE" id="PS50106">
    <property type="entry name" value="PDZ"/>
    <property type="match status" value="1"/>
</dbReference>
<dbReference type="InterPro" id="IPR024961">
    <property type="entry name" value="T2SS_GspC_N"/>
</dbReference>
<evidence type="ECO:0000256" key="6">
    <source>
        <dbReference type="ARBA" id="ARBA00022927"/>
    </source>
</evidence>
<comment type="caution">
    <text evidence="12">The sequence shown here is derived from an EMBL/GenBank/DDBJ whole genome shotgun (WGS) entry which is preliminary data.</text>
</comment>
<dbReference type="GO" id="GO:0015031">
    <property type="term" value="P:protein transport"/>
    <property type="evidence" value="ECO:0007669"/>
    <property type="project" value="UniProtKB-KW"/>
</dbReference>
<evidence type="ECO:0000256" key="7">
    <source>
        <dbReference type="ARBA" id="ARBA00022989"/>
    </source>
</evidence>
<gene>
    <name evidence="12" type="ORF">RFH51_19890</name>
</gene>
<dbReference type="Gene3D" id="2.30.42.10">
    <property type="match status" value="1"/>
</dbReference>
<evidence type="ECO:0000259" key="11">
    <source>
        <dbReference type="PROSITE" id="PS50106"/>
    </source>
</evidence>
<dbReference type="Pfam" id="PF11356">
    <property type="entry name" value="T2SSC"/>
    <property type="match status" value="1"/>
</dbReference>
<keyword evidence="7 10" id="KW-1133">Transmembrane helix</keyword>
<protein>
    <submittedName>
        <fullName evidence="12">Type II secretion system protein N</fullName>
    </submittedName>
</protein>
<organism evidence="12 13">
    <name type="scientific">Acinetobacter gerneri</name>
    <dbReference type="NCBI Taxonomy" id="202952"/>
    <lineage>
        <taxon>Bacteria</taxon>
        <taxon>Pseudomonadati</taxon>
        <taxon>Pseudomonadota</taxon>
        <taxon>Gammaproteobacteria</taxon>
        <taxon>Moraxellales</taxon>
        <taxon>Moraxellaceae</taxon>
        <taxon>Acinetobacter</taxon>
    </lineage>
</organism>
<reference evidence="12" key="1">
    <citation type="submission" date="2023-08" db="EMBL/GenBank/DDBJ databases">
        <title>Emergence of clinically-relevant ST2 carbapenem-resistant Acinetobacter baumannii strains in hospital sewages in Zhejiang, East of China.</title>
        <authorList>
            <person name="Kaichao C."/>
            <person name="Zhang R."/>
        </authorList>
    </citation>
    <scope>NUCLEOTIDE SEQUENCE</scope>
    <source>
        <strain evidence="12">M-SY-60</strain>
    </source>
</reference>
<keyword evidence="3" id="KW-1003">Cell membrane</keyword>
<evidence type="ECO:0000256" key="4">
    <source>
        <dbReference type="ARBA" id="ARBA00022519"/>
    </source>
</evidence>
<keyword evidence="8 10" id="KW-0472">Membrane</keyword>
<evidence type="ECO:0000313" key="12">
    <source>
        <dbReference type="EMBL" id="MDQ9073700.1"/>
    </source>
</evidence>
<dbReference type="Proteomes" id="UP001243195">
    <property type="component" value="Unassembled WGS sequence"/>
</dbReference>
<dbReference type="InterPro" id="IPR036034">
    <property type="entry name" value="PDZ_sf"/>
</dbReference>
<evidence type="ECO:0000256" key="8">
    <source>
        <dbReference type="ARBA" id="ARBA00023136"/>
    </source>
</evidence>
<evidence type="ECO:0000256" key="9">
    <source>
        <dbReference type="SAM" id="MobiDB-lite"/>
    </source>
</evidence>
<keyword evidence="5 10" id="KW-0812">Transmembrane</keyword>
<dbReference type="Pfam" id="PF13180">
    <property type="entry name" value="PDZ_2"/>
    <property type="match status" value="1"/>
</dbReference>
<dbReference type="InterPro" id="IPR001478">
    <property type="entry name" value="PDZ"/>
</dbReference>
<feature type="domain" description="PDZ" evidence="11">
    <location>
        <begin position="198"/>
        <end position="250"/>
    </location>
</feature>
<feature type="region of interest" description="Disordered" evidence="9">
    <location>
        <begin position="168"/>
        <end position="190"/>
    </location>
</feature>
<keyword evidence="6" id="KW-0653">Protein transport</keyword>
<accession>A0AAW8JR87</accession>
<proteinExistence type="predicted"/>
<keyword evidence="2" id="KW-0813">Transport</keyword>
<dbReference type="Gene3D" id="2.30.30.830">
    <property type="match status" value="1"/>
</dbReference>
<evidence type="ECO:0000256" key="5">
    <source>
        <dbReference type="ARBA" id="ARBA00022692"/>
    </source>
</evidence>
<dbReference type="GO" id="GO:0005886">
    <property type="term" value="C:plasma membrane"/>
    <property type="evidence" value="ECO:0007669"/>
    <property type="project" value="UniProtKB-SubCell"/>
</dbReference>
<feature type="compositionally biased region" description="Polar residues" evidence="9">
    <location>
        <begin position="178"/>
        <end position="190"/>
    </location>
</feature>
<evidence type="ECO:0000256" key="10">
    <source>
        <dbReference type="SAM" id="Phobius"/>
    </source>
</evidence>
<evidence type="ECO:0000313" key="13">
    <source>
        <dbReference type="Proteomes" id="UP001243195"/>
    </source>
</evidence>
<comment type="subcellular location">
    <subcellularLocation>
        <location evidence="1">Cell inner membrane</location>
    </subcellularLocation>
</comment>
<dbReference type="SUPFAM" id="SSF50156">
    <property type="entry name" value="PDZ domain-like"/>
    <property type="match status" value="1"/>
</dbReference>
<evidence type="ECO:0000256" key="1">
    <source>
        <dbReference type="ARBA" id="ARBA00004533"/>
    </source>
</evidence>
<keyword evidence="4" id="KW-0997">Cell inner membrane</keyword>
<name>A0AAW8JR87_9GAMM</name>
<evidence type="ECO:0000256" key="3">
    <source>
        <dbReference type="ARBA" id="ARBA00022475"/>
    </source>
</evidence>